<keyword evidence="4 7" id="KW-0560">Oxidoreductase</keyword>
<dbReference type="GO" id="GO:0017000">
    <property type="term" value="P:antibiotic biosynthetic process"/>
    <property type="evidence" value="ECO:0007669"/>
    <property type="project" value="UniProtKB-ARBA"/>
</dbReference>
<reference evidence="8 9" key="1">
    <citation type="submission" date="2021-01" db="EMBL/GenBank/DDBJ databases">
        <title>Whole genome shotgun sequence of Catellatospora coxensis NBRC 107359.</title>
        <authorList>
            <person name="Komaki H."/>
            <person name="Tamura T."/>
        </authorList>
    </citation>
    <scope>NUCLEOTIDE SEQUENCE [LARGE SCALE GENOMIC DNA]</scope>
    <source>
        <strain evidence="8 9">NBRC 107359</strain>
    </source>
</reference>
<dbReference type="EMBL" id="BONI01000033">
    <property type="protein sequence ID" value="GIG07355.1"/>
    <property type="molecule type" value="Genomic_DNA"/>
</dbReference>
<evidence type="ECO:0000256" key="6">
    <source>
        <dbReference type="ARBA" id="ARBA00023033"/>
    </source>
</evidence>
<sequence>MGMPPGDADVQFAAGPWTSLDDVPPELLRDRNSDPYPFFAWLRRNAPVLHERKRSGLSVWHVASHADVRALLSDARLSKRPELVPAYVPGPAGLNRHLVHADPPEHTRLRRLVNAAFIPRRVAALEPLITRTAQDLLARLPEFGVVDLIEEFAMPLTFNLICTILGVPDALNTARTRQILAATVIPSADAARRAVQERELREYLLALVAHKRAHAAAGVAEADLLGALVAAHDGSDHLGEEELIGTAYLLLLVGHDTTVNLIGNGMLALLRHPGELLRLREEPDLMPSTIEELLRYDSPVRDATFRVSTAPVELTGGVIPAGAIVSLLIGSANRDAAWFAEPDRLDLARQPNDHLAFGRGPHFCIGAALARMEARVAFGLLLARCPRISLAFRVEDLTWRPSRVMRGLERLPVMLG</sequence>
<keyword evidence="9" id="KW-1185">Reference proteome</keyword>
<dbReference type="SUPFAM" id="SSF48264">
    <property type="entry name" value="Cytochrome P450"/>
    <property type="match status" value="1"/>
</dbReference>
<dbReference type="InterPro" id="IPR002397">
    <property type="entry name" value="Cyt_P450_B"/>
</dbReference>
<keyword evidence="5 7" id="KW-0408">Iron</keyword>
<dbReference type="GO" id="GO:0004497">
    <property type="term" value="F:monooxygenase activity"/>
    <property type="evidence" value="ECO:0007669"/>
    <property type="project" value="UniProtKB-KW"/>
</dbReference>
<dbReference type="PANTHER" id="PTHR46696">
    <property type="entry name" value="P450, PUTATIVE (EUROFUNG)-RELATED"/>
    <property type="match status" value="1"/>
</dbReference>
<dbReference type="InterPro" id="IPR001128">
    <property type="entry name" value="Cyt_P450"/>
</dbReference>
<dbReference type="PRINTS" id="PR00359">
    <property type="entry name" value="BP450"/>
</dbReference>
<dbReference type="PANTHER" id="PTHR46696:SF1">
    <property type="entry name" value="CYTOCHROME P450 YJIB-RELATED"/>
    <property type="match status" value="1"/>
</dbReference>
<comment type="similarity">
    <text evidence="1 7">Belongs to the cytochrome P450 family.</text>
</comment>
<dbReference type="InterPro" id="IPR017972">
    <property type="entry name" value="Cyt_P450_CS"/>
</dbReference>
<keyword evidence="2 7" id="KW-0349">Heme</keyword>
<dbReference type="Gene3D" id="1.10.630.10">
    <property type="entry name" value="Cytochrome P450"/>
    <property type="match status" value="1"/>
</dbReference>
<comment type="caution">
    <text evidence="8">The sequence shown here is derived from an EMBL/GenBank/DDBJ whole genome shotgun (WGS) entry which is preliminary data.</text>
</comment>
<proteinExistence type="inferred from homology"/>
<dbReference type="AlphaFoldDB" id="A0A8J3KUH2"/>
<name>A0A8J3KUH2_9ACTN</name>
<dbReference type="InterPro" id="IPR036396">
    <property type="entry name" value="Cyt_P450_sf"/>
</dbReference>
<dbReference type="PROSITE" id="PS00086">
    <property type="entry name" value="CYTOCHROME_P450"/>
    <property type="match status" value="1"/>
</dbReference>
<evidence type="ECO:0000256" key="1">
    <source>
        <dbReference type="ARBA" id="ARBA00010617"/>
    </source>
</evidence>
<dbReference type="GO" id="GO:0016705">
    <property type="term" value="F:oxidoreductase activity, acting on paired donors, with incorporation or reduction of molecular oxygen"/>
    <property type="evidence" value="ECO:0007669"/>
    <property type="project" value="InterPro"/>
</dbReference>
<accession>A0A8J3KUH2</accession>
<dbReference type="GO" id="GO:0020037">
    <property type="term" value="F:heme binding"/>
    <property type="evidence" value="ECO:0007669"/>
    <property type="project" value="InterPro"/>
</dbReference>
<dbReference type="GO" id="GO:0005506">
    <property type="term" value="F:iron ion binding"/>
    <property type="evidence" value="ECO:0007669"/>
    <property type="project" value="InterPro"/>
</dbReference>
<keyword evidence="3 7" id="KW-0479">Metal-binding</keyword>
<dbReference type="PRINTS" id="PR00385">
    <property type="entry name" value="P450"/>
</dbReference>
<keyword evidence="6 7" id="KW-0503">Monooxygenase</keyword>
<evidence type="ECO:0000313" key="9">
    <source>
        <dbReference type="Proteomes" id="UP000630887"/>
    </source>
</evidence>
<dbReference type="Proteomes" id="UP000630887">
    <property type="component" value="Unassembled WGS sequence"/>
</dbReference>
<evidence type="ECO:0000256" key="3">
    <source>
        <dbReference type="ARBA" id="ARBA00022723"/>
    </source>
</evidence>
<evidence type="ECO:0000256" key="2">
    <source>
        <dbReference type="ARBA" id="ARBA00022617"/>
    </source>
</evidence>
<evidence type="ECO:0000256" key="7">
    <source>
        <dbReference type="RuleBase" id="RU000461"/>
    </source>
</evidence>
<dbReference type="FunFam" id="1.10.630.10:FF:000018">
    <property type="entry name" value="Cytochrome P450 monooxygenase"/>
    <property type="match status" value="1"/>
</dbReference>
<organism evidence="8 9">
    <name type="scientific">Catellatospora coxensis</name>
    <dbReference type="NCBI Taxonomy" id="310354"/>
    <lineage>
        <taxon>Bacteria</taxon>
        <taxon>Bacillati</taxon>
        <taxon>Actinomycetota</taxon>
        <taxon>Actinomycetes</taxon>
        <taxon>Micromonosporales</taxon>
        <taxon>Micromonosporaceae</taxon>
        <taxon>Catellatospora</taxon>
    </lineage>
</organism>
<evidence type="ECO:0000256" key="5">
    <source>
        <dbReference type="ARBA" id="ARBA00023004"/>
    </source>
</evidence>
<evidence type="ECO:0000313" key="8">
    <source>
        <dbReference type="EMBL" id="GIG07355.1"/>
    </source>
</evidence>
<dbReference type="Pfam" id="PF00067">
    <property type="entry name" value="p450"/>
    <property type="match status" value="1"/>
</dbReference>
<protein>
    <submittedName>
        <fullName evidence="8">Cytochrome P450</fullName>
    </submittedName>
</protein>
<evidence type="ECO:0000256" key="4">
    <source>
        <dbReference type="ARBA" id="ARBA00023002"/>
    </source>
</evidence>
<dbReference type="CDD" id="cd11029">
    <property type="entry name" value="CYP107-like"/>
    <property type="match status" value="1"/>
</dbReference>
<gene>
    <name evidence="8" type="ORF">Cco03nite_40550</name>
</gene>